<accession>A0A9D4DN03</accession>
<sequence>MCPKSMKLGRVVLPGGPSMRHVRGPLSVPSFPVTVMRNIRLRARIGAVTL</sequence>
<dbReference type="AlphaFoldDB" id="A0A9D4DN03"/>
<comment type="caution">
    <text evidence="1">The sequence shown here is derived from an EMBL/GenBank/DDBJ whole genome shotgun (WGS) entry which is preliminary data.</text>
</comment>
<name>A0A9D4DN03_DREPO</name>
<protein>
    <submittedName>
        <fullName evidence="1">Uncharacterized protein</fullName>
    </submittedName>
</protein>
<dbReference type="EMBL" id="JAIWYP010000010">
    <property type="protein sequence ID" value="KAH3752053.1"/>
    <property type="molecule type" value="Genomic_DNA"/>
</dbReference>
<evidence type="ECO:0000313" key="1">
    <source>
        <dbReference type="EMBL" id="KAH3752053.1"/>
    </source>
</evidence>
<organism evidence="1 2">
    <name type="scientific">Dreissena polymorpha</name>
    <name type="common">Zebra mussel</name>
    <name type="synonym">Mytilus polymorpha</name>
    <dbReference type="NCBI Taxonomy" id="45954"/>
    <lineage>
        <taxon>Eukaryota</taxon>
        <taxon>Metazoa</taxon>
        <taxon>Spiralia</taxon>
        <taxon>Lophotrochozoa</taxon>
        <taxon>Mollusca</taxon>
        <taxon>Bivalvia</taxon>
        <taxon>Autobranchia</taxon>
        <taxon>Heteroconchia</taxon>
        <taxon>Euheterodonta</taxon>
        <taxon>Imparidentia</taxon>
        <taxon>Neoheterodontei</taxon>
        <taxon>Myida</taxon>
        <taxon>Dreissenoidea</taxon>
        <taxon>Dreissenidae</taxon>
        <taxon>Dreissena</taxon>
    </lineage>
</organism>
<reference evidence="1" key="2">
    <citation type="submission" date="2020-11" db="EMBL/GenBank/DDBJ databases">
        <authorList>
            <person name="McCartney M.A."/>
            <person name="Auch B."/>
            <person name="Kono T."/>
            <person name="Mallez S."/>
            <person name="Becker A."/>
            <person name="Gohl D.M."/>
            <person name="Silverstein K.A.T."/>
            <person name="Koren S."/>
            <person name="Bechman K.B."/>
            <person name="Herman A."/>
            <person name="Abrahante J.E."/>
            <person name="Garbe J."/>
        </authorList>
    </citation>
    <scope>NUCLEOTIDE SEQUENCE</scope>
    <source>
        <strain evidence="1">Duluth1</strain>
        <tissue evidence="1">Whole animal</tissue>
    </source>
</reference>
<evidence type="ECO:0000313" key="2">
    <source>
        <dbReference type="Proteomes" id="UP000828390"/>
    </source>
</evidence>
<proteinExistence type="predicted"/>
<keyword evidence="2" id="KW-1185">Reference proteome</keyword>
<dbReference type="Proteomes" id="UP000828390">
    <property type="component" value="Unassembled WGS sequence"/>
</dbReference>
<gene>
    <name evidence="1" type="ORF">DPMN_186661</name>
</gene>
<reference evidence="1" key="1">
    <citation type="journal article" date="2019" name="bioRxiv">
        <title>The Genome of the Zebra Mussel, Dreissena polymorpha: A Resource for Invasive Species Research.</title>
        <authorList>
            <person name="McCartney M.A."/>
            <person name="Auch B."/>
            <person name="Kono T."/>
            <person name="Mallez S."/>
            <person name="Zhang Y."/>
            <person name="Obille A."/>
            <person name="Becker A."/>
            <person name="Abrahante J.E."/>
            <person name="Garbe J."/>
            <person name="Badalamenti J.P."/>
            <person name="Herman A."/>
            <person name="Mangelson H."/>
            <person name="Liachko I."/>
            <person name="Sullivan S."/>
            <person name="Sone E.D."/>
            <person name="Koren S."/>
            <person name="Silverstein K.A.T."/>
            <person name="Beckman K.B."/>
            <person name="Gohl D.M."/>
        </authorList>
    </citation>
    <scope>NUCLEOTIDE SEQUENCE</scope>
    <source>
        <strain evidence="1">Duluth1</strain>
        <tissue evidence="1">Whole animal</tissue>
    </source>
</reference>